<feature type="transmembrane region" description="Helical" evidence="8">
    <location>
        <begin position="232"/>
        <end position="249"/>
    </location>
</feature>
<keyword evidence="5 8" id="KW-0472">Membrane</keyword>
<dbReference type="AlphaFoldDB" id="A0ABD2P5B2"/>
<proteinExistence type="predicted"/>
<comment type="subcellular location">
    <subcellularLocation>
        <location evidence="1">Cell membrane</location>
        <topology evidence="1">Multi-pass membrane protein</topology>
    </subcellularLocation>
</comment>
<keyword evidence="7" id="KW-0325">Glycoprotein</keyword>
<dbReference type="PANTHER" id="PTHR42643">
    <property type="entry name" value="IONOTROPIC RECEPTOR 20A-RELATED"/>
    <property type="match status" value="1"/>
</dbReference>
<dbReference type="PANTHER" id="PTHR42643:SF24">
    <property type="entry name" value="IONOTROPIC RECEPTOR 60A"/>
    <property type="match status" value="1"/>
</dbReference>
<keyword evidence="3 8" id="KW-0812">Transmembrane</keyword>
<dbReference type="SUPFAM" id="SSF53850">
    <property type="entry name" value="Periplasmic binding protein-like II"/>
    <property type="match status" value="1"/>
</dbReference>
<evidence type="ECO:0000256" key="8">
    <source>
        <dbReference type="SAM" id="Phobius"/>
    </source>
</evidence>
<name>A0ABD2P5B2_9CUCU</name>
<evidence type="ECO:0000256" key="6">
    <source>
        <dbReference type="ARBA" id="ARBA00023170"/>
    </source>
</evidence>
<keyword evidence="10" id="KW-1185">Reference proteome</keyword>
<dbReference type="Proteomes" id="UP001516400">
    <property type="component" value="Unassembled WGS sequence"/>
</dbReference>
<feature type="transmembrane region" description="Helical" evidence="8">
    <location>
        <begin position="416"/>
        <end position="437"/>
    </location>
</feature>
<dbReference type="EMBL" id="JABFTP020000185">
    <property type="protein sequence ID" value="KAL3285893.1"/>
    <property type="molecule type" value="Genomic_DNA"/>
</dbReference>
<keyword evidence="2" id="KW-1003">Cell membrane</keyword>
<evidence type="ECO:0000256" key="3">
    <source>
        <dbReference type="ARBA" id="ARBA00022692"/>
    </source>
</evidence>
<sequence>MSFYYIINAVFLDTDSGILKTFFPFEKANIHKANTKLRVIGKCSDTGRVDQHDLFPNKLPEKWINSTVTFCDGPIEPLSFVDNETEGVITEIYRLILETIGAMPNRTITKFDNSNSRQEFMRQIFISRTCDFYVSGYPDKIFDLTIPFHIDGMYWFVPAPAINNDYNFLFGIFSVSVWLVWSISVLCIACCWYFKCYLEKKRQALFFEKVLLSVKLVLEQTVKFKIVRNSDFILYTVIIFSTFMLGNIYKGRILYVLSGIHYKDPISNEEDIMKQNLKLGLHPIFMKWFRDESKFSAYMDENFQFCGADTKCEDMAAFERNTVVLRSPMIMQYRNKRYIGEDGRLQLIRLPNPSTIRHFSFDFLPGIPIYPKVNQYTHYLLQHGIISKIISKYSVKIPTQEKNFHRRVLKMQNLKWIFLLWLVGLITACVIFVLEIIRNS</sequence>
<keyword evidence="6" id="KW-0675">Receptor</keyword>
<keyword evidence="4 8" id="KW-1133">Transmembrane helix</keyword>
<evidence type="ECO:0000256" key="5">
    <source>
        <dbReference type="ARBA" id="ARBA00023136"/>
    </source>
</evidence>
<organism evidence="9 10">
    <name type="scientific">Cryptolaemus montrouzieri</name>
    <dbReference type="NCBI Taxonomy" id="559131"/>
    <lineage>
        <taxon>Eukaryota</taxon>
        <taxon>Metazoa</taxon>
        <taxon>Ecdysozoa</taxon>
        <taxon>Arthropoda</taxon>
        <taxon>Hexapoda</taxon>
        <taxon>Insecta</taxon>
        <taxon>Pterygota</taxon>
        <taxon>Neoptera</taxon>
        <taxon>Endopterygota</taxon>
        <taxon>Coleoptera</taxon>
        <taxon>Polyphaga</taxon>
        <taxon>Cucujiformia</taxon>
        <taxon>Coccinelloidea</taxon>
        <taxon>Coccinellidae</taxon>
        <taxon>Scymninae</taxon>
        <taxon>Scymnini</taxon>
        <taxon>Cryptolaemus</taxon>
    </lineage>
</organism>
<gene>
    <name evidence="9" type="ORF">HHI36_000413</name>
</gene>
<comment type="caution">
    <text evidence="9">The sequence shown here is derived from an EMBL/GenBank/DDBJ whole genome shotgun (WGS) entry which is preliminary data.</text>
</comment>
<evidence type="ECO:0000313" key="9">
    <source>
        <dbReference type="EMBL" id="KAL3285893.1"/>
    </source>
</evidence>
<protein>
    <recommendedName>
        <fullName evidence="11">Ionotropic receptor</fullName>
    </recommendedName>
</protein>
<feature type="transmembrane region" description="Helical" evidence="8">
    <location>
        <begin position="168"/>
        <end position="194"/>
    </location>
</feature>
<evidence type="ECO:0000313" key="10">
    <source>
        <dbReference type="Proteomes" id="UP001516400"/>
    </source>
</evidence>
<dbReference type="InterPro" id="IPR052192">
    <property type="entry name" value="Insect_Ionotropic_Sensory_Rcpt"/>
</dbReference>
<evidence type="ECO:0000256" key="1">
    <source>
        <dbReference type="ARBA" id="ARBA00004651"/>
    </source>
</evidence>
<evidence type="ECO:0008006" key="11">
    <source>
        <dbReference type="Google" id="ProtNLM"/>
    </source>
</evidence>
<dbReference type="GO" id="GO:0005886">
    <property type="term" value="C:plasma membrane"/>
    <property type="evidence" value="ECO:0007669"/>
    <property type="project" value="UniProtKB-SubCell"/>
</dbReference>
<evidence type="ECO:0000256" key="7">
    <source>
        <dbReference type="ARBA" id="ARBA00023180"/>
    </source>
</evidence>
<evidence type="ECO:0000256" key="4">
    <source>
        <dbReference type="ARBA" id="ARBA00022989"/>
    </source>
</evidence>
<evidence type="ECO:0000256" key="2">
    <source>
        <dbReference type="ARBA" id="ARBA00022475"/>
    </source>
</evidence>
<accession>A0ABD2P5B2</accession>
<reference evidence="9 10" key="1">
    <citation type="journal article" date="2021" name="BMC Biol.">
        <title>Horizontally acquired antibacterial genes associated with adaptive radiation of ladybird beetles.</title>
        <authorList>
            <person name="Li H.S."/>
            <person name="Tang X.F."/>
            <person name="Huang Y.H."/>
            <person name="Xu Z.Y."/>
            <person name="Chen M.L."/>
            <person name="Du X.Y."/>
            <person name="Qiu B.Y."/>
            <person name="Chen P.T."/>
            <person name="Zhang W."/>
            <person name="Slipinski A."/>
            <person name="Escalona H.E."/>
            <person name="Waterhouse R.M."/>
            <person name="Zwick A."/>
            <person name="Pang H."/>
        </authorList>
    </citation>
    <scope>NUCLEOTIDE SEQUENCE [LARGE SCALE GENOMIC DNA]</scope>
    <source>
        <strain evidence="9">SYSU2018</strain>
    </source>
</reference>